<reference evidence="2" key="1">
    <citation type="journal article" date="2019" name="Int. J. Syst. Evol. Microbiol.">
        <title>The Global Catalogue of Microorganisms (GCM) 10K type strain sequencing project: providing services to taxonomists for standard genome sequencing and annotation.</title>
        <authorList>
            <consortium name="The Broad Institute Genomics Platform"/>
            <consortium name="The Broad Institute Genome Sequencing Center for Infectious Disease"/>
            <person name="Wu L."/>
            <person name="Ma J."/>
        </authorList>
    </citation>
    <scope>NUCLEOTIDE SEQUENCE [LARGE SCALE GENOMIC DNA]</scope>
    <source>
        <strain evidence="2">JCM 17927</strain>
    </source>
</reference>
<sequence>MKASNKLLIGLLAVGVLTLVGSTVAFRAEHDQIDFNDPFYGFSSTAVKPFRVLKIEGKAGKIGEIPAPVGMVKPSGNVPDKIYSNTTITVQSGKGFEIRVQKTSNVAFTYRSDGDTLIVQYEPEIFAQSIGPGQAFVDMPFAYINTPFAYILTPSVQTLVVEGATCKVAGLSMEKVAVVATDARVLISRSTIGNLLTTGKRGSLVQTASANRIRTATITSHDSTGFIAERDVFGSILLQSDSNATVKAPASLLRKMMVN</sequence>
<gene>
    <name evidence="1" type="ORF">GCM10023189_34310</name>
</gene>
<evidence type="ECO:0000313" key="1">
    <source>
        <dbReference type="EMBL" id="GAA4459941.1"/>
    </source>
</evidence>
<evidence type="ECO:0000313" key="2">
    <source>
        <dbReference type="Proteomes" id="UP001501175"/>
    </source>
</evidence>
<dbReference type="EMBL" id="BAABHD010000032">
    <property type="protein sequence ID" value="GAA4459941.1"/>
    <property type="molecule type" value="Genomic_DNA"/>
</dbReference>
<evidence type="ECO:0008006" key="3">
    <source>
        <dbReference type="Google" id="ProtNLM"/>
    </source>
</evidence>
<accession>A0ABP8N4V9</accession>
<name>A0ABP8N4V9_9BACT</name>
<comment type="caution">
    <text evidence="1">The sequence shown here is derived from an EMBL/GenBank/DDBJ whole genome shotgun (WGS) entry which is preliminary data.</text>
</comment>
<proteinExistence type="predicted"/>
<organism evidence="1 2">
    <name type="scientific">Nibrella saemangeumensis</name>
    <dbReference type="NCBI Taxonomy" id="1084526"/>
    <lineage>
        <taxon>Bacteria</taxon>
        <taxon>Pseudomonadati</taxon>
        <taxon>Bacteroidota</taxon>
        <taxon>Cytophagia</taxon>
        <taxon>Cytophagales</taxon>
        <taxon>Spirosomataceae</taxon>
        <taxon>Nibrella</taxon>
    </lineage>
</organism>
<dbReference type="Proteomes" id="UP001501175">
    <property type="component" value="Unassembled WGS sequence"/>
</dbReference>
<dbReference type="RefSeq" id="WP_345245171.1">
    <property type="nucleotide sequence ID" value="NZ_BAABHD010000032.1"/>
</dbReference>
<protein>
    <recommendedName>
        <fullName evidence="3">Auto-transporter adhesin head GIN domain-containing protein</fullName>
    </recommendedName>
</protein>
<keyword evidence="2" id="KW-1185">Reference proteome</keyword>